<keyword evidence="2" id="KW-1185">Reference proteome</keyword>
<evidence type="ECO:0000313" key="1">
    <source>
        <dbReference type="EMBL" id="MDT0316918.1"/>
    </source>
</evidence>
<protein>
    <submittedName>
        <fullName evidence="1">Histidine phosphatase family protein</fullName>
        <ecNumber evidence="1">3.1.3.-</ecNumber>
    </submittedName>
</protein>
<dbReference type="EC" id="3.1.3.-" evidence="1"/>
<dbReference type="SUPFAM" id="SSF53254">
    <property type="entry name" value="Phosphoglycerate mutase-like"/>
    <property type="match status" value="1"/>
</dbReference>
<dbReference type="InterPro" id="IPR050275">
    <property type="entry name" value="PGM_Phosphatase"/>
</dbReference>
<dbReference type="PANTHER" id="PTHR48100">
    <property type="entry name" value="BROAD-SPECIFICITY PHOSPHATASE YOR283W-RELATED"/>
    <property type="match status" value="1"/>
</dbReference>
<organism evidence="1 2">
    <name type="scientific">Streptomyces millisiae</name>
    <dbReference type="NCBI Taxonomy" id="3075542"/>
    <lineage>
        <taxon>Bacteria</taxon>
        <taxon>Bacillati</taxon>
        <taxon>Actinomycetota</taxon>
        <taxon>Actinomycetes</taxon>
        <taxon>Kitasatosporales</taxon>
        <taxon>Streptomycetaceae</taxon>
        <taxon>Streptomyces</taxon>
    </lineage>
</organism>
<reference evidence="2" key="1">
    <citation type="submission" date="2023-07" db="EMBL/GenBank/DDBJ databases">
        <title>30 novel species of actinomycetes from the DSMZ collection.</title>
        <authorList>
            <person name="Nouioui I."/>
        </authorList>
    </citation>
    <scope>NUCLEOTIDE SEQUENCE [LARGE SCALE GENOMIC DNA]</scope>
    <source>
        <strain evidence="2">DSM 44918</strain>
    </source>
</reference>
<dbReference type="Proteomes" id="UP001183420">
    <property type="component" value="Unassembled WGS sequence"/>
</dbReference>
<dbReference type="RefSeq" id="WP_311594647.1">
    <property type="nucleotide sequence ID" value="NZ_JAVREM010000001.1"/>
</dbReference>
<dbReference type="Pfam" id="PF00300">
    <property type="entry name" value="His_Phos_1"/>
    <property type="match status" value="1"/>
</dbReference>
<sequence>MRLLWIRHGQTPANLAGLLDTAAPGEELTAEGRRQAAALPELLAGERIDALFASTLARAVATAEPLATARRLRPRLRDGLRELAAGELEGRGDAAAVGTYRRVACDWARGRTEVRMPGGESGAEALGRLDAVVAEAAAAGSAVAVVGHGSAIRVWTAVRAVNVSVEFVLAHEVPNGGVVALEGEPGRGWRAVSWAGAPFGDAPVAVSG</sequence>
<dbReference type="EMBL" id="JAVREM010000001">
    <property type="protein sequence ID" value="MDT0316918.1"/>
    <property type="molecule type" value="Genomic_DNA"/>
</dbReference>
<dbReference type="Gene3D" id="3.40.50.1240">
    <property type="entry name" value="Phosphoglycerate mutase-like"/>
    <property type="match status" value="1"/>
</dbReference>
<dbReference type="GO" id="GO:0016787">
    <property type="term" value="F:hydrolase activity"/>
    <property type="evidence" value="ECO:0007669"/>
    <property type="project" value="UniProtKB-KW"/>
</dbReference>
<name>A0ABU2LIF9_9ACTN</name>
<keyword evidence="1" id="KW-0378">Hydrolase</keyword>
<dbReference type="CDD" id="cd07067">
    <property type="entry name" value="HP_PGM_like"/>
    <property type="match status" value="1"/>
</dbReference>
<gene>
    <name evidence="1" type="ORF">RNC47_01045</name>
</gene>
<proteinExistence type="predicted"/>
<dbReference type="InterPro" id="IPR013078">
    <property type="entry name" value="His_Pase_superF_clade-1"/>
</dbReference>
<dbReference type="PANTHER" id="PTHR48100:SF58">
    <property type="entry name" value="PE-PGRS FAMILY PROTEIN PE_PGRS11"/>
    <property type="match status" value="1"/>
</dbReference>
<comment type="caution">
    <text evidence="1">The sequence shown here is derived from an EMBL/GenBank/DDBJ whole genome shotgun (WGS) entry which is preliminary data.</text>
</comment>
<dbReference type="SMART" id="SM00855">
    <property type="entry name" value="PGAM"/>
    <property type="match status" value="1"/>
</dbReference>
<accession>A0ABU2LIF9</accession>
<evidence type="ECO:0000313" key="2">
    <source>
        <dbReference type="Proteomes" id="UP001183420"/>
    </source>
</evidence>
<dbReference type="InterPro" id="IPR029033">
    <property type="entry name" value="His_PPase_superfam"/>
</dbReference>